<protein>
    <submittedName>
        <fullName evidence="2">Uncharacterized protein</fullName>
    </submittedName>
</protein>
<feature type="transmembrane region" description="Helical" evidence="1">
    <location>
        <begin position="13"/>
        <end position="34"/>
    </location>
</feature>
<keyword evidence="1" id="KW-0812">Transmembrane</keyword>
<evidence type="ECO:0000313" key="3">
    <source>
        <dbReference type="Proteomes" id="UP001586593"/>
    </source>
</evidence>
<reference evidence="2 3" key="1">
    <citation type="journal article" date="2024" name="Commun. Biol.">
        <title>Comparative genomic analysis of thermophilic fungi reveals convergent evolutionary adaptations and gene losses.</title>
        <authorList>
            <person name="Steindorff A.S."/>
            <person name="Aguilar-Pontes M.V."/>
            <person name="Robinson A.J."/>
            <person name="Andreopoulos B."/>
            <person name="LaButti K."/>
            <person name="Kuo A."/>
            <person name="Mondo S."/>
            <person name="Riley R."/>
            <person name="Otillar R."/>
            <person name="Haridas S."/>
            <person name="Lipzen A."/>
            <person name="Grimwood J."/>
            <person name="Schmutz J."/>
            <person name="Clum A."/>
            <person name="Reid I.D."/>
            <person name="Moisan M.C."/>
            <person name="Butler G."/>
            <person name="Nguyen T.T.M."/>
            <person name="Dewar K."/>
            <person name="Conant G."/>
            <person name="Drula E."/>
            <person name="Henrissat B."/>
            <person name="Hansel C."/>
            <person name="Singer S."/>
            <person name="Hutchinson M.I."/>
            <person name="de Vries R.P."/>
            <person name="Natvig D.O."/>
            <person name="Powell A.J."/>
            <person name="Tsang A."/>
            <person name="Grigoriev I.V."/>
        </authorList>
    </citation>
    <scope>NUCLEOTIDE SEQUENCE [LARGE SCALE GENOMIC DNA]</scope>
    <source>
        <strain evidence="2 3">ATCC 24622</strain>
    </source>
</reference>
<dbReference type="EMBL" id="JAZHXJ010000080">
    <property type="protein sequence ID" value="KAL1876352.1"/>
    <property type="molecule type" value="Genomic_DNA"/>
</dbReference>
<gene>
    <name evidence="2" type="ORF">VTK73DRAFT_9531</name>
</gene>
<name>A0ABR3XLB8_9PEZI</name>
<organism evidence="2 3">
    <name type="scientific">Phialemonium thermophilum</name>
    <dbReference type="NCBI Taxonomy" id="223376"/>
    <lineage>
        <taxon>Eukaryota</taxon>
        <taxon>Fungi</taxon>
        <taxon>Dikarya</taxon>
        <taxon>Ascomycota</taxon>
        <taxon>Pezizomycotina</taxon>
        <taxon>Sordariomycetes</taxon>
        <taxon>Sordariomycetidae</taxon>
        <taxon>Cephalothecales</taxon>
        <taxon>Cephalothecaceae</taxon>
        <taxon>Phialemonium</taxon>
    </lineage>
</organism>
<proteinExistence type="predicted"/>
<sequence length="82" mass="9221">MVTQPVRLPVHGAAARVVPAVVVVGTISGVVAYVRSQLRTESRTMDRFFSQYRTPESEASRQRVFEGAVEDPRKSWFNVLGW</sequence>
<keyword evidence="1" id="KW-1133">Transmembrane helix</keyword>
<evidence type="ECO:0000313" key="2">
    <source>
        <dbReference type="EMBL" id="KAL1876352.1"/>
    </source>
</evidence>
<keyword evidence="3" id="KW-1185">Reference proteome</keyword>
<accession>A0ABR3XLB8</accession>
<dbReference type="Proteomes" id="UP001586593">
    <property type="component" value="Unassembled WGS sequence"/>
</dbReference>
<comment type="caution">
    <text evidence="2">The sequence shown here is derived from an EMBL/GenBank/DDBJ whole genome shotgun (WGS) entry which is preliminary data.</text>
</comment>
<evidence type="ECO:0000256" key="1">
    <source>
        <dbReference type="SAM" id="Phobius"/>
    </source>
</evidence>
<keyword evidence="1" id="KW-0472">Membrane</keyword>